<evidence type="ECO:0000313" key="2">
    <source>
        <dbReference type="EMBL" id="POO03965.1"/>
    </source>
</evidence>
<gene>
    <name evidence="2" type="ORF">TorRG33x02_002690</name>
</gene>
<feature type="region of interest" description="Disordered" evidence="1">
    <location>
        <begin position="1"/>
        <end position="22"/>
    </location>
</feature>
<name>A0A2P5G1Q5_TREOI</name>
<evidence type="ECO:0000313" key="3">
    <source>
        <dbReference type="Proteomes" id="UP000237000"/>
    </source>
</evidence>
<proteinExistence type="predicted"/>
<sequence length="58" mass="6600">MYKKFRVSPGDMESAACSGTHQSPAEGALHCHQGSLRLGWTWLSRLQRGRHLHLPCRR</sequence>
<dbReference type="EMBL" id="JXTC01000001">
    <property type="protein sequence ID" value="POO03965.1"/>
    <property type="molecule type" value="Genomic_DNA"/>
</dbReference>
<organism evidence="2 3">
    <name type="scientific">Trema orientale</name>
    <name type="common">Charcoal tree</name>
    <name type="synonym">Celtis orientalis</name>
    <dbReference type="NCBI Taxonomy" id="63057"/>
    <lineage>
        <taxon>Eukaryota</taxon>
        <taxon>Viridiplantae</taxon>
        <taxon>Streptophyta</taxon>
        <taxon>Embryophyta</taxon>
        <taxon>Tracheophyta</taxon>
        <taxon>Spermatophyta</taxon>
        <taxon>Magnoliopsida</taxon>
        <taxon>eudicotyledons</taxon>
        <taxon>Gunneridae</taxon>
        <taxon>Pentapetalae</taxon>
        <taxon>rosids</taxon>
        <taxon>fabids</taxon>
        <taxon>Rosales</taxon>
        <taxon>Cannabaceae</taxon>
        <taxon>Trema</taxon>
    </lineage>
</organism>
<keyword evidence="3" id="KW-1185">Reference proteome</keyword>
<dbReference type="AlphaFoldDB" id="A0A2P5G1Q5"/>
<dbReference type="Proteomes" id="UP000237000">
    <property type="component" value="Unassembled WGS sequence"/>
</dbReference>
<comment type="caution">
    <text evidence="2">The sequence shown here is derived from an EMBL/GenBank/DDBJ whole genome shotgun (WGS) entry which is preliminary data.</text>
</comment>
<protein>
    <submittedName>
        <fullName evidence="2">Uncharacterized protein</fullName>
    </submittedName>
</protein>
<accession>A0A2P5G1Q5</accession>
<dbReference type="InParanoid" id="A0A2P5G1Q5"/>
<evidence type="ECO:0000256" key="1">
    <source>
        <dbReference type="SAM" id="MobiDB-lite"/>
    </source>
</evidence>
<reference evidence="3" key="1">
    <citation type="submission" date="2016-06" db="EMBL/GenBank/DDBJ databases">
        <title>Parallel loss of symbiosis genes in relatives of nitrogen-fixing non-legume Parasponia.</title>
        <authorList>
            <person name="Van Velzen R."/>
            <person name="Holmer R."/>
            <person name="Bu F."/>
            <person name="Rutten L."/>
            <person name="Van Zeijl A."/>
            <person name="Liu W."/>
            <person name="Santuari L."/>
            <person name="Cao Q."/>
            <person name="Sharma T."/>
            <person name="Shen D."/>
            <person name="Roswanjaya Y."/>
            <person name="Wardhani T."/>
            <person name="Kalhor M.S."/>
            <person name="Jansen J."/>
            <person name="Van den Hoogen J."/>
            <person name="Gungor B."/>
            <person name="Hartog M."/>
            <person name="Hontelez J."/>
            <person name="Verver J."/>
            <person name="Yang W.-C."/>
            <person name="Schijlen E."/>
            <person name="Repin R."/>
            <person name="Schilthuizen M."/>
            <person name="Schranz E."/>
            <person name="Heidstra R."/>
            <person name="Miyata K."/>
            <person name="Fedorova E."/>
            <person name="Kohlen W."/>
            <person name="Bisseling T."/>
            <person name="Smit S."/>
            <person name="Geurts R."/>
        </authorList>
    </citation>
    <scope>NUCLEOTIDE SEQUENCE [LARGE SCALE GENOMIC DNA]</scope>
    <source>
        <strain evidence="3">cv. RG33-2</strain>
    </source>
</reference>